<gene>
    <name evidence="4" type="ORF">A2828_01235</name>
</gene>
<dbReference type="Gene3D" id="3.40.630.190">
    <property type="entry name" value="LCP protein"/>
    <property type="match status" value="1"/>
</dbReference>
<name>A0A1G2PC05_9BACT</name>
<organism evidence="4 5">
    <name type="scientific">Candidatus Terrybacteria bacterium RIFCSPHIGHO2_01_FULL_43_35</name>
    <dbReference type="NCBI Taxonomy" id="1802361"/>
    <lineage>
        <taxon>Bacteria</taxon>
        <taxon>Candidatus Terryibacteriota</taxon>
    </lineage>
</organism>
<dbReference type="PANTHER" id="PTHR33392:SF6">
    <property type="entry name" value="POLYISOPRENYL-TEICHOIC ACID--PEPTIDOGLYCAN TEICHOIC ACID TRANSFERASE TAGU"/>
    <property type="match status" value="1"/>
</dbReference>
<reference evidence="4 5" key="1">
    <citation type="journal article" date="2016" name="Nat. Commun.">
        <title>Thousands of microbial genomes shed light on interconnected biogeochemical processes in an aquifer system.</title>
        <authorList>
            <person name="Anantharaman K."/>
            <person name="Brown C.T."/>
            <person name="Hug L.A."/>
            <person name="Sharon I."/>
            <person name="Castelle C.J."/>
            <person name="Probst A.J."/>
            <person name="Thomas B.C."/>
            <person name="Singh A."/>
            <person name="Wilkins M.J."/>
            <person name="Karaoz U."/>
            <person name="Brodie E.L."/>
            <person name="Williams K.H."/>
            <person name="Hubbard S.S."/>
            <person name="Banfield J.F."/>
        </authorList>
    </citation>
    <scope>NUCLEOTIDE SEQUENCE [LARGE SCALE GENOMIC DNA]</scope>
</reference>
<dbReference type="InterPro" id="IPR050922">
    <property type="entry name" value="LytR/CpsA/Psr_CW_biosynth"/>
</dbReference>
<evidence type="ECO:0000313" key="5">
    <source>
        <dbReference type="Proteomes" id="UP000178869"/>
    </source>
</evidence>
<dbReference type="Pfam" id="PF03816">
    <property type="entry name" value="LytR_cpsA_psr"/>
    <property type="match status" value="1"/>
</dbReference>
<feature type="transmembrane region" description="Helical" evidence="2">
    <location>
        <begin position="34"/>
        <end position="54"/>
    </location>
</feature>
<comment type="similarity">
    <text evidence="1">Belongs to the LytR/CpsA/Psr (LCP) family.</text>
</comment>
<dbReference type="AlphaFoldDB" id="A0A1G2PC05"/>
<dbReference type="EMBL" id="MHSR01000025">
    <property type="protein sequence ID" value="OHA45877.1"/>
    <property type="molecule type" value="Genomic_DNA"/>
</dbReference>
<evidence type="ECO:0000259" key="3">
    <source>
        <dbReference type="Pfam" id="PF03816"/>
    </source>
</evidence>
<feature type="domain" description="Cell envelope-related transcriptional attenuator" evidence="3">
    <location>
        <begin position="108"/>
        <end position="262"/>
    </location>
</feature>
<protein>
    <recommendedName>
        <fullName evidence="3">Cell envelope-related transcriptional attenuator domain-containing protein</fullName>
    </recommendedName>
</protein>
<evidence type="ECO:0000256" key="1">
    <source>
        <dbReference type="ARBA" id="ARBA00006068"/>
    </source>
</evidence>
<accession>A0A1G2PC05</accession>
<evidence type="ECO:0000313" key="4">
    <source>
        <dbReference type="EMBL" id="OHA45877.1"/>
    </source>
</evidence>
<keyword evidence="2" id="KW-1133">Transmembrane helix</keyword>
<sequence length="351" mass="38681">MNKSSEIKNNISEKINKLKNVATADKKGVKLKPLIFFLSGFLFVSALFTIILIFKANTTFNIVSQRITSFLSVNLANLPPADPKERERLDVLILGIRGENDPYGGQLTDTIILASINTKSHKTALISIPRDTYIKLPIVNTSAKLNEAYEVGEHKQPNGGGIALAKLAVEKIAGVNIDYAIVIDFLAFKETVDLLGGIDVNAAKPLHENLQWGGKDFVVEPGINHMDGDTALFYVRSRFTTSDFDRARRQQEVILAIKQKATSLGFISSPQKLFGVLDILGRHVKTDLTASEISKLYSIGQKIDSFNVRLKIIDTSEDLLIPSYNDAGAYILLPAGNDFSQIHDVVRNILN</sequence>
<dbReference type="PANTHER" id="PTHR33392">
    <property type="entry name" value="POLYISOPRENYL-TEICHOIC ACID--PEPTIDOGLYCAN TEICHOIC ACID TRANSFERASE TAGU"/>
    <property type="match status" value="1"/>
</dbReference>
<proteinExistence type="inferred from homology"/>
<dbReference type="NCBIfam" id="TIGR00350">
    <property type="entry name" value="lytR_cpsA_psr"/>
    <property type="match status" value="1"/>
</dbReference>
<dbReference type="InterPro" id="IPR004474">
    <property type="entry name" value="LytR_CpsA_psr"/>
</dbReference>
<dbReference type="Proteomes" id="UP000178869">
    <property type="component" value="Unassembled WGS sequence"/>
</dbReference>
<keyword evidence="2" id="KW-0472">Membrane</keyword>
<evidence type="ECO:0000256" key="2">
    <source>
        <dbReference type="SAM" id="Phobius"/>
    </source>
</evidence>
<keyword evidence="2" id="KW-0812">Transmembrane</keyword>
<comment type="caution">
    <text evidence="4">The sequence shown here is derived from an EMBL/GenBank/DDBJ whole genome shotgun (WGS) entry which is preliminary data.</text>
</comment>